<dbReference type="EMBL" id="SSNZ01000002">
    <property type="protein sequence ID" value="THF51271.1"/>
    <property type="molecule type" value="Genomic_DNA"/>
</dbReference>
<gene>
    <name evidence="2" type="ORF">E6C50_05730</name>
</gene>
<name>A0A4S3ZZ87_9FLAO</name>
<feature type="signal peptide" evidence="1">
    <location>
        <begin position="1"/>
        <end position="19"/>
    </location>
</feature>
<proteinExistence type="predicted"/>
<dbReference type="Gene3D" id="2.60.40.2880">
    <property type="entry name" value="MmpS1-5, C-terminal soluble domain"/>
    <property type="match status" value="1"/>
</dbReference>
<keyword evidence="1" id="KW-0732">Signal</keyword>
<keyword evidence="3" id="KW-1185">Reference proteome</keyword>
<dbReference type="OrthoDB" id="713675at2"/>
<dbReference type="Proteomes" id="UP000307507">
    <property type="component" value="Unassembled WGS sequence"/>
</dbReference>
<evidence type="ECO:0000313" key="3">
    <source>
        <dbReference type="Proteomes" id="UP000307507"/>
    </source>
</evidence>
<accession>A0A4S3ZZ87</accession>
<dbReference type="PROSITE" id="PS51257">
    <property type="entry name" value="PROKAR_LIPOPROTEIN"/>
    <property type="match status" value="1"/>
</dbReference>
<reference evidence="2 3" key="1">
    <citation type="submission" date="2019-04" db="EMBL/GenBank/DDBJ databases">
        <title>Flavobacterium sp. nov. isolated from construction timber.</title>
        <authorList>
            <person name="Lin S.-Y."/>
            <person name="Chang C.-T."/>
            <person name="Young C.-C."/>
        </authorList>
    </citation>
    <scope>NUCLEOTIDE SEQUENCE [LARGE SCALE GENOMIC DNA]</scope>
    <source>
        <strain evidence="2 3">CC-CTC003</strain>
    </source>
</reference>
<evidence type="ECO:0008006" key="4">
    <source>
        <dbReference type="Google" id="ProtNLM"/>
    </source>
</evidence>
<feature type="chain" id="PRO_5020759919" description="MmpS family membrane protein" evidence="1">
    <location>
        <begin position="20"/>
        <end position="136"/>
    </location>
</feature>
<evidence type="ECO:0000313" key="2">
    <source>
        <dbReference type="EMBL" id="THF51271.1"/>
    </source>
</evidence>
<dbReference type="RefSeq" id="WP_136402257.1">
    <property type="nucleotide sequence ID" value="NZ_SSNZ01000002.1"/>
</dbReference>
<protein>
    <recommendedName>
        <fullName evidence="4">MmpS family membrane protein</fullName>
    </recommendedName>
</protein>
<dbReference type="AlphaFoldDB" id="A0A4S3ZZ87"/>
<comment type="caution">
    <text evidence="2">The sequence shown here is derived from an EMBL/GenBank/DDBJ whole genome shotgun (WGS) entry which is preliminary data.</text>
</comment>
<evidence type="ECO:0000256" key="1">
    <source>
        <dbReference type="SAM" id="SignalP"/>
    </source>
</evidence>
<organism evidence="2 3">
    <name type="scientific">Flavobacterium supellecticarium</name>
    <dbReference type="NCBI Taxonomy" id="2565924"/>
    <lineage>
        <taxon>Bacteria</taxon>
        <taxon>Pseudomonadati</taxon>
        <taxon>Bacteroidota</taxon>
        <taxon>Flavobacteriia</taxon>
        <taxon>Flavobacteriales</taxon>
        <taxon>Flavobacteriaceae</taxon>
        <taxon>Flavobacterium</taxon>
    </lineage>
</organism>
<sequence>MRKKILATLVLTMAFGLIATSCSSDSDGSGNGSGSGGTNKMVRYKAIASDNATIDVIAYTNAQGDMTTHTDINATTWESPEINMPASVQAISFGGSATVATQGETGTLKVQIIINGEVVKENISTGSVMSASTTLY</sequence>
<dbReference type="InterPro" id="IPR038468">
    <property type="entry name" value="MmpS_C"/>
</dbReference>